<keyword evidence="3" id="KW-1185">Reference proteome</keyword>
<dbReference type="InterPro" id="IPR012349">
    <property type="entry name" value="Split_barrel_FMN-bd"/>
</dbReference>
<dbReference type="Gene3D" id="2.30.110.10">
    <property type="entry name" value="Electron Transport, Fmn-binding Protein, Chain A"/>
    <property type="match status" value="1"/>
</dbReference>
<evidence type="ECO:0000259" key="1">
    <source>
        <dbReference type="Pfam" id="PF16242"/>
    </source>
</evidence>
<organism evidence="2 3">
    <name type="scientific">Polynucleobacter arcticus</name>
    <dbReference type="NCBI Taxonomy" id="1743165"/>
    <lineage>
        <taxon>Bacteria</taxon>
        <taxon>Pseudomonadati</taxon>
        <taxon>Pseudomonadota</taxon>
        <taxon>Betaproteobacteria</taxon>
        <taxon>Burkholderiales</taxon>
        <taxon>Burkholderiaceae</taxon>
        <taxon>Polynucleobacter</taxon>
    </lineage>
</organism>
<reference evidence="2 3" key="1">
    <citation type="submission" date="2018-04" db="EMBL/GenBank/DDBJ databases">
        <title>Polynucleobacter sp. UK-Long2-W17 genome.</title>
        <authorList>
            <person name="Hahn M.W."/>
        </authorList>
    </citation>
    <scope>NUCLEOTIDE SEQUENCE [LARGE SCALE GENOMIC DNA]</scope>
    <source>
        <strain evidence="2 3">UK-Long2-W17</strain>
    </source>
</reference>
<evidence type="ECO:0000313" key="3">
    <source>
        <dbReference type="Proteomes" id="UP000501090"/>
    </source>
</evidence>
<sequence>MDKSKENNLYDVVKDFDEAMLVTFSTHGIHARPMAIASLDEDMGVYLLTDLNSVKVEEIHANPHAMLTFQSTRKFATVSGELAVEHDLYLIEQLWKEAWKVWFPLGKTDPNIALLRFTASEGEFWDNAGIQGLKYVYAAAKAYVAGERPQPDAHQHSKVNMS</sequence>
<dbReference type="KEGG" id="pard:DN92_08775"/>
<dbReference type="EMBL" id="CP028940">
    <property type="protein sequence ID" value="QKM61112.1"/>
    <property type="molecule type" value="Genomic_DNA"/>
</dbReference>
<dbReference type="Proteomes" id="UP000501090">
    <property type="component" value="Chromosome"/>
</dbReference>
<protein>
    <submittedName>
        <fullName evidence="2">General stress protein</fullName>
    </submittedName>
</protein>
<dbReference type="InterPro" id="IPR052917">
    <property type="entry name" value="Stress-Dev_Protein"/>
</dbReference>
<accession>A0A6M9PMH2</accession>
<dbReference type="RefSeq" id="WP_173960880.1">
    <property type="nucleotide sequence ID" value="NZ_CBCSCC010000001.1"/>
</dbReference>
<dbReference type="SUPFAM" id="SSF50475">
    <property type="entry name" value="FMN-binding split barrel"/>
    <property type="match status" value="1"/>
</dbReference>
<dbReference type="PANTHER" id="PTHR34818">
    <property type="entry name" value="PROTEIN BLI-3"/>
    <property type="match status" value="1"/>
</dbReference>
<name>A0A6M9PMH2_9BURK</name>
<feature type="domain" description="General stress protein FMN-binding split barrel" evidence="1">
    <location>
        <begin position="6"/>
        <end position="149"/>
    </location>
</feature>
<evidence type="ECO:0000313" key="2">
    <source>
        <dbReference type="EMBL" id="QKM61112.1"/>
    </source>
</evidence>
<dbReference type="AlphaFoldDB" id="A0A6M9PMH2"/>
<dbReference type="PANTHER" id="PTHR34818:SF1">
    <property type="entry name" value="PROTEIN BLI-3"/>
    <property type="match status" value="1"/>
</dbReference>
<dbReference type="InterPro" id="IPR038725">
    <property type="entry name" value="YdaG_split_barrel_FMN-bd"/>
</dbReference>
<gene>
    <name evidence="2" type="ORF">DN92_08775</name>
</gene>
<proteinExistence type="predicted"/>
<dbReference type="Pfam" id="PF16242">
    <property type="entry name" value="Pyrid_ox_like"/>
    <property type="match status" value="1"/>
</dbReference>